<gene>
    <name evidence="2" type="ORF">SAMN05216447_102110</name>
</gene>
<keyword evidence="1" id="KW-1133">Transmembrane helix</keyword>
<dbReference type="EMBL" id="FNWT01000002">
    <property type="protein sequence ID" value="SEH42822.1"/>
    <property type="molecule type" value="Genomic_DNA"/>
</dbReference>
<dbReference type="RefSeq" id="WP_078686995.1">
    <property type="nucleotide sequence ID" value="NZ_FNWT01000002.1"/>
</dbReference>
<keyword evidence="1" id="KW-0812">Transmembrane</keyword>
<dbReference type="Proteomes" id="UP000199135">
    <property type="component" value="Unassembled WGS sequence"/>
</dbReference>
<dbReference type="InterPro" id="IPR011733">
    <property type="entry name" value="CHP02185_IM"/>
</dbReference>
<feature type="transmembrane region" description="Helical" evidence="1">
    <location>
        <begin position="49"/>
        <end position="68"/>
    </location>
</feature>
<sequence length="205" mass="21849">MVGSQMTTGSAPATGGRLGGRDLINIGIYAALYCVAMTVVGIFGYIPIVMFLLSVLCPLICGIPFMMFMTRAKKPGMILIFNVLAGLFMWLTGMGFYTPLVSVATGIAAELVWRAGGYRSSVAAVLAYAVLSVFIVGNYLPFFLDPSYLSSTGQKIGQGYVEAIRPFLQGWLIPAEAVACFVSGLVGGLIGRSVLRRHFQKAGIL</sequence>
<protein>
    <submittedName>
        <fullName evidence="2">Energy-coupling factor transport system substrate-specific component</fullName>
    </submittedName>
</protein>
<evidence type="ECO:0000313" key="2">
    <source>
        <dbReference type="EMBL" id="SEH42822.1"/>
    </source>
</evidence>
<keyword evidence="1" id="KW-0472">Membrane</keyword>
<evidence type="ECO:0000313" key="3">
    <source>
        <dbReference type="Proteomes" id="UP000199135"/>
    </source>
</evidence>
<accession>A0A1H6I9E4</accession>
<feature type="transmembrane region" description="Helical" evidence="1">
    <location>
        <begin position="75"/>
        <end position="91"/>
    </location>
</feature>
<organism evidence="2 3">
    <name type="scientific">Parafannyhessea umbonata</name>
    <dbReference type="NCBI Taxonomy" id="604330"/>
    <lineage>
        <taxon>Bacteria</taxon>
        <taxon>Bacillati</taxon>
        <taxon>Actinomycetota</taxon>
        <taxon>Coriobacteriia</taxon>
        <taxon>Coriobacteriales</taxon>
        <taxon>Atopobiaceae</taxon>
        <taxon>Parafannyhessea</taxon>
    </lineage>
</organism>
<feature type="transmembrane region" description="Helical" evidence="1">
    <location>
        <begin position="125"/>
        <end position="144"/>
    </location>
</feature>
<reference evidence="2 3" key="1">
    <citation type="submission" date="2016-10" db="EMBL/GenBank/DDBJ databases">
        <authorList>
            <person name="Varghese N."/>
            <person name="Submissions S."/>
        </authorList>
    </citation>
    <scope>NUCLEOTIDE SEQUENCE [LARGE SCALE GENOMIC DNA]</scope>
    <source>
        <strain evidence="2 3">WCP15</strain>
    </source>
</reference>
<dbReference type="Pfam" id="PF09605">
    <property type="entry name" value="Trep_Strep"/>
    <property type="match status" value="1"/>
</dbReference>
<evidence type="ECO:0000256" key="1">
    <source>
        <dbReference type="SAM" id="Phobius"/>
    </source>
</evidence>
<feature type="transmembrane region" description="Helical" evidence="1">
    <location>
        <begin position="23"/>
        <end position="43"/>
    </location>
</feature>
<comment type="caution">
    <text evidence="2">The sequence shown here is derived from an EMBL/GenBank/DDBJ whole genome shotgun (WGS) entry which is preliminary data.</text>
</comment>
<proteinExistence type="predicted"/>
<feature type="transmembrane region" description="Helical" evidence="1">
    <location>
        <begin position="171"/>
        <end position="191"/>
    </location>
</feature>
<name>A0A1H6I9E4_9ACTN</name>
<dbReference type="NCBIfam" id="TIGR02185">
    <property type="entry name" value="Trep_Strep"/>
    <property type="match status" value="1"/>
</dbReference>
<keyword evidence="3" id="KW-1185">Reference proteome</keyword>